<dbReference type="KEGG" id="plm:Plim_3430"/>
<sequence>MLCFLLMGKFSRQGNSADGDIEEEKREVNLMASDGASKLGQLTHACSPLHDIALLAASVFQQPSGFSPS</sequence>
<organism evidence="1 2">
    <name type="scientific">Planctopirus limnophila (strain ATCC 43296 / DSM 3776 / IFAM 1008 / Mu 290)</name>
    <name type="common">Planctomyces limnophilus</name>
    <dbReference type="NCBI Taxonomy" id="521674"/>
    <lineage>
        <taxon>Bacteria</taxon>
        <taxon>Pseudomonadati</taxon>
        <taxon>Planctomycetota</taxon>
        <taxon>Planctomycetia</taxon>
        <taxon>Planctomycetales</taxon>
        <taxon>Planctomycetaceae</taxon>
        <taxon>Planctopirus</taxon>
    </lineage>
</organism>
<evidence type="ECO:0000313" key="2">
    <source>
        <dbReference type="Proteomes" id="UP000002220"/>
    </source>
</evidence>
<gene>
    <name evidence="1" type="ordered locus">Plim_3430</name>
</gene>
<dbReference type="AlphaFoldDB" id="D5SUV7"/>
<evidence type="ECO:0000313" key="1">
    <source>
        <dbReference type="EMBL" id="ADG69243.1"/>
    </source>
</evidence>
<dbReference type="EMBL" id="CP001744">
    <property type="protein sequence ID" value="ADG69243.1"/>
    <property type="molecule type" value="Genomic_DNA"/>
</dbReference>
<proteinExistence type="predicted"/>
<name>D5SUV7_PLAL2</name>
<keyword evidence="2" id="KW-1185">Reference proteome</keyword>
<dbReference type="Proteomes" id="UP000002220">
    <property type="component" value="Chromosome"/>
</dbReference>
<dbReference type="HOGENOM" id="CLU_2772347_0_0_0"/>
<reference evidence="1 2" key="1">
    <citation type="journal article" date="2010" name="Stand. Genomic Sci.">
        <title>Complete genome sequence of Planctomyces limnophilus type strain (Mu 290).</title>
        <authorList>
            <person name="Labutti K."/>
            <person name="Sikorski J."/>
            <person name="Schneider S."/>
            <person name="Nolan M."/>
            <person name="Lucas S."/>
            <person name="Glavina Del Rio T."/>
            <person name="Tice H."/>
            <person name="Cheng J.F."/>
            <person name="Goodwin L."/>
            <person name="Pitluck S."/>
            <person name="Liolios K."/>
            <person name="Ivanova N."/>
            <person name="Mavromatis K."/>
            <person name="Mikhailova N."/>
            <person name="Pati A."/>
            <person name="Chen A."/>
            <person name="Palaniappan K."/>
            <person name="Land M."/>
            <person name="Hauser L."/>
            <person name="Chang Y.J."/>
            <person name="Jeffries C.D."/>
            <person name="Tindall B.J."/>
            <person name="Rohde M."/>
            <person name="Goker M."/>
            <person name="Woyke T."/>
            <person name="Bristow J."/>
            <person name="Eisen J.A."/>
            <person name="Markowitz V."/>
            <person name="Hugenholtz P."/>
            <person name="Kyrpides N.C."/>
            <person name="Klenk H.P."/>
            <person name="Lapidus A."/>
        </authorList>
    </citation>
    <scope>NUCLEOTIDE SEQUENCE [LARGE SCALE GENOMIC DNA]</scope>
    <source>
        <strain evidence="2">ATCC 43296 / DSM 3776 / IFAM 1008 / Mu 290</strain>
    </source>
</reference>
<accession>D5SUV7</accession>
<protein>
    <submittedName>
        <fullName evidence="1">Uncharacterized protein</fullName>
    </submittedName>
</protein>